<keyword evidence="14" id="KW-1185">Reference proteome</keyword>
<dbReference type="SUPFAM" id="SSF55785">
    <property type="entry name" value="PYP-like sensor domain (PAS domain)"/>
    <property type="match status" value="1"/>
</dbReference>
<feature type="domain" description="PAC" evidence="12">
    <location>
        <begin position="105"/>
        <end position="157"/>
    </location>
</feature>
<dbReference type="PRINTS" id="PR00344">
    <property type="entry name" value="BCTRLSENSOR"/>
</dbReference>
<dbReference type="Pfam" id="PF13426">
    <property type="entry name" value="PAS_9"/>
    <property type="match status" value="1"/>
</dbReference>
<dbReference type="AlphaFoldDB" id="A0A0A5FV87"/>
<dbReference type="SUPFAM" id="SSF55874">
    <property type="entry name" value="ATPase domain of HSP90 chaperone/DNA topoisomerase II/histidine kinase"/>
    <property type="match status" value="1"/>
</dbReference>
<dbReference type="Pfam" id="PF00512">
    <property type="entry name" value="HisKA"/>
    <property type="match status" value="1"/>
</dbReference>
<dbReference type="InterPro" id="IPR005467">
    <property type="entry name" value="His_kinase_dom"/>
</dbReference>
<evidence type="ECO:0000259" key="12">
    <source>
        <dbReference type="PROSITE" id="PS50113"/>
    </source>
</evidence>
<dbReference type="NCBIfam" id="TIGR00229">
    <property type="entry name" value="sensory_box"/>
    <property type="match status" value="1"/>
</dbReference>
<keyword evidence="3" id="KW-0597">Phosphoprotein</keyword>
<dbReference type="RefSeq" id="WP_027447306.1">
    <property type="nucleotide sequence ID" value="NZ_AULJ01000057.1"/>
</dbReference>
<dbReference type="STRING" id="1385511.GCA_000425225_03794"/>
<dbReference type="Gene3D" id="3.30.565.10">
    <property type="entry name" value="Histidine kinase-like ATPase, C-terminal domain"/>
    <property type="match status" value="1"/>
</dbReference>
<dbReference type="InterPro" id="IPR036890">
    <property type="entry name" value="HATPase_C_sf"/>
</dbReference>
<dbReference type="InterPro" id="IPR036097">
    <property type="entry name" value="HisK_dim/P_sf"/>
</dbReference>
<dbReference type="Gene3D" id="1.10.287.130">
    <property type="match status" value="1"/>
</dbReference>
<evidence type="ECO:0000256" key="5">
    <source>
        <dbReference type="ARBA" id="ARBA00022741"/>
    </source>
</evidence>
<evidence type="ECO:0000259" key="11">
    <source>
        <dbReference type="PROSITE" id="PS50112"/>
    </source>
</evidence>
<dbReference type="SMART" id="SM00091">
    <property type="entry name" value="PAS"/>
    <property type="match status" value="1"/>
</dbReference>
<dbReference type="PANTHER" id="PTHR43065:SF10">
    <property type="entry name" value="PEROXIDE STRESS-ACTIVATED HISTIDINE KINASE MAK3"/>
    <property type="match status" value="1"/>
</dbReference>
<dbReference type="FunFam" id="1.10.287.130:FF:000040">
    <property type="entry name" value="PAS domain-containing sensor histidine kinase"/>
    <property type="match status" value="1"/>
</dbReference>
<dbReference type="Gene3D" id="3.30.450.20">
    <property type="entry name" value="PAS domain"/>
    <property type="match status" value="1"/>
</dbReference>
<dbReference type="GO" id="GO:0030435">
    <property type="term" value="P:sporulation resulting in formation of a cellular spore"/>
    <property type="evidence" value="ECO:0007669"/>
    <property type="project" value="UniProtKB-KW"/>
</dbReference>
<dbReference type="SMART" id="SM00387">
    <property type="entry name" value="HATPase_c"/>
    <property type="match status" value="1"/>
</dbReference>
<dbReference type="GO" id="GO:0005524">
    <property type="term" value="F:ATP binding"/>
    <property type="evidence" value="ECO:0007669"/>
    <property type="project" value="UniProtKB-KW"/>
</dbReference>
<dbReference type="PROSITE" id="PS50112">
    <property type="entry name" value="PAS"/>
    <property type="match status" value="1"/>
</dbReference>
<keyword evidence="7" id="KW-0067">ATP-binding</keyword>
<dbReference type="SMART" id="SM00388">
    <property type="entry name" value="HisKA"/>
    <property type="match status" value="1"/>
</dbReference>
<comment type="caution">
    <text evidence="13">The sequence shown here is derived from an EMBL/GenBank/DDBJ whole genome shotgun (WGS) entry which is preliminary data.</text>
</comment>
<evidence type="ECO:0000259" key="10">
    <source>
        <dbReference type="PROSITE" id="PS50109"/>
    </source>
</evidence>
<dbReference type="eggNOG" id="COG4191">
    <property type="taxonomic scope" value="Bacteria"/>
</dbReference>
<keyword evidence="8" id="KW-0749">Sporulation</keyword>
<evidence type="ECO:0000256" key="9">
    <source>
        <dbReference type="ARBA" id="ARBA00023012"/>
    </source>
</evidence>
<dbReference type="GO" id="GO:0000155">
    <property type="term" value="F:phosphorelay sensor kinase activity"/>
    <property type="evidence" value="ECO:0007669"/>
    <property type="project" value="InterPro"/>
</dbReference>
<dbReference type="Proteomes" id="UP000030403">
    <property type="component" value="Unassembled WGS sequence"/>
</dbReference>
<dbReference type="Pfam" id="PF02518">
    <property type="entry name" value="HATPase_c"/>
    <property type="match status" value="1"/>
</dbReference>
<dbReference type="EC" id="2.7.13.3" evidence="2"/>
<dbReference type="CDD" id="cd00082">
    <property type="entry name" value="HisKA"/>
    <property type="match status" value="1"/>
</dbReference>
<evidence type="ECO:0000256" key="2">
    <source>
        <dbReference type="ARBA" id="ARBA00012438"/>
    </source>
</evidence>
<dbReference type="EMBL" id="AVPF01000080">
    <property type="protein sequence ID" value="KGX83829.1"/>
    <property type="molecule type" value="Genomic_DNA"/>
</dbReference>
<name>A0A0A5FV87_9BACI</name>
<dbReference type="InterPro" id="IPR003594">
    <property type="entry name" value="HATPase_dom"/>
</dbReference>
<sequence length="377" mass="42714">MEDESKRPSNSNLQYESINQEGYIGSIHTLGEMPGVFHDWIDQYGFDFICVCDTRGNILYASSSAKRLLGYEPNDLIGERSLDFCSPQDREKLISTFMNQNNKATTFDLQIRQKSGKYIWVETIASHVEDPNTKKDVILAITRDISDKKEAEEMMIRSEKMSVAGQLAAGIAHEIRNPLTSLKGFLQLIQAGIDGKEEYYTIMNEEIEKIETITSELLFISKPMTNDRRKESIITMLQDVCTLLRSQAKLHNIDLVLNYEENEVIDCDRSQIKQVFINLIKNAVEVMEDGGRITVDVESDEHNVWVNVADEGPGIPKHLVDKIKEPFFTTKKNGTGLGLMITNQILEKHEGGLNVHDNEPTGSIFRVQLPREVSKAN</sequence>
<keyword evidence="4" id="KW-0808">Transferase</keyword>
<keyword evidence="6" id="KW-0418">Kinase</keyword>
<dbReference type="InterPro" id="IPR000700">
    <property type="entry name" value="PAS-assoc_C"/>
</dbReference>
<dbReference type="CDD" id="cd00130">
    <property type="entry name" value="PAS"/>
    <property type="match status" value="1"/>
</dbReference>
<evidence type="ECO:0000256" key="8">
    <source>
        <dbReference type="ARBA" id="ARBA00022969"/>
    </source>
</evidence>
<dbReference type="InterPro" id="IPR004358">
    <property type="entry name" value="Sig_transdc_His_kin-like_C"/>
</dbReference>
<keyword evidence="9" id="KW-0902">Two-component regulatory system</keyword>
<evidence type="ECO:0000313" key="13">
    <source>
        <dbReference type="EMBL" id="KGX83829.1"/>
    </source>
</evidence>
<evidence type="ECO:0000313" key="14">
    <source>
        <dbReference type="Proteomes" id="UP000030403"/>
    </source>
</evidence>
<feature type="domain" description="PAS" evidence="11">
    <location>
        <begin position="53"/>
        <end position="93"/>
    </location>
</feature>
<evidence type="ECO:0000256" key="1">
    <source>
        <dbReference type="ARBA" id="ARBA00000085"/>
    </source>
</evidence>
<dbReference type="InterPro" id="IPR035965">
    <property type="entry name" value="PAS-like_dom_sf"/>
</dbReference>
<keyword evidence="5" id="KW-0547">Nucleotide-binding</keyword>
<evidence type="ECO:0000256" key="7">
    <source>
        <dbReference type="ARBA" id="ARBA00022840"/>
    </source>
</evidence>
<feature type="domain" description="Histidine kinase" evidence="10">
    <location>
        <begin position="170"/>
        <end position="373"/>
    </location>
</feature>
<gene>
    <name evidence="13" type="ORF">N783_21440</name>
</gene>
<dbReference type="InterPro" id="IPR000014">
    <property type="entry name" value="PAS"/>
</dbReference>
<evidence type="ECO:0000256" key="3">
    <source>
        <dbReference type="ARBA" id="ARBA00022553"/>
    </source>
</evidence>
<dbReference type="PROSITE" id="PS50109">
    <property type="entry name" value="HIS_KIN"/>
    <property type="match status" value="1"/>
</dbReference>
<evidence type="ECO:0000256" key="4">
    <source>
        <dbReference type="ARBA" id="ARBA00022679"/>
    </source>
</evidence>
<reference evidence="13 14" key="1">
    <citation type="submission" date="2013-08" db="EMBL/GenBank/DDBJ databases">
        <authorList>
            <person name="Huang J."/>
            <person name="Wang G."/>
        </authorList>
    </citation>
    <scope>NUCLEOTIDE SEQUENCE [LARGE SCALE GENOMIC DNA]</scope>
    <source>
        <strain evidence="13 14">BH030004</strain>
    </source>
</reference>
<proteinExistence type="predicted"/>
<comment type="catalytic activity">
    <reaction evidence="1">
        <text>ATP + protein L-histidine = ADP + protein N-phospho-L-histidine.</text>
        <dbReference type="EC" id="2.7.13.3"/>
    </reaction>
</comment>
<dbReference type="PROSITE" id="PS50113">
    <property type="entry name" value="PAC"/>
    <property type="match status" value="1"/>
</dbReference>
<protein>
    <recommendedName>
        <fullName evidence="2">histidine kinase</fullName>
        <ecNumber evidence="2">2.7.13.3</ecNumber>
    </recommendedName>
</protein>
<dbReference type="SUPFAM" id="SSF47384">
    <property type="entry name" value="Homodimeric domain of signal transducing histidine kinase"/>
    <property type="match status" value="1"/>
</dbReference>
<dbReference type="InterPro" id="IPR003661">
    <property type="entry name" value="HisK_dim/P_dom"/>
</dbReference>
<evidence type="ECO:0000256" key="6">
    <source>
        <dbReference type="ARBA" id="ARBA00022777"/>
    </source>
</evidence>
<organism evidence="13 14">
    <name type="scientific">Pontibacillus marinus BH030004 = DSM 16465</name>
    <dbReference type="NCBI Taxonomy" id="1385511"/>
    <lineage>
        <taxon>Bacteria</taxon>
        <taxon>Bacillati</taxon>
        <taxon>Bacillota</taxon>
        <taxon>Bacilli</taxon>
        <taxon>Bacillales</taxon>
        <taxon>Bacillaceae</taxon>
        <taxon>Pontibacillus</taxon>
    </lineage>
</organism>
<dbReference type="PANTHER" id="PTHR43065">
    <property type="entry name" value="SENSOR HISTIDINE KINASE"/>
    <property type="match status" value="1"/>
</dbReference>
<accession>A0A0A5FV87</accession>